<evidence type="ECO:0000313" key="3">
    <source>
        <dbReference type="Proteomes" id="UP001333102"/>
    </source>
</evidence>
<sequence length="323" mass="35157">MAGVASRRAFPVADGIVGLDLMFQGKPGGIGAFALVGPGGRFVLVESGPESTYEGLLAALSEAGLEPARLEAVLLTHIHLDHAGAAGRLARQTGCAVYVHPVGLPHLADPSRLWASASRVFGDAMERLWKAITPVPQDRLRPLEDGVRLAFVGRDVEAYHTPGHASHHVVFRVDGSLLFAGDLAGVRLPQLPYVRVPAMPPELEVETWIASLRRARELRPRQLVLTHFGSVTEGVEEHLAAVERQLRRWSETVLDGMRDGLDDAGLLRRLQALEAREMGGGPAADEARATLELVTPLGQVLQGYRRYWTRHHPERLTTSSPRP</sequence>
<dbReference type="PANTHER" id="PTHR42951">
    <property type="entry name" value="METALLO-BETA-LACTAMASE DOMAIN-CONTAINING"/>
    <property type="match status" value="1"/>
</dbReference>
<accession>A0ABZ1BRP6</accession>
<dbReference type="InterPro" id="IPR001279">
    <property type="entry name" value="Metallo-B-lactamas"/>
</dbReference>
<evidence type="ECO:0000259" key="1">
    <source>
        <dbReference type="SMART" id="SM00849"/>
    </source>
</evidence>
<dbReference type="CDD" id="cd07726">
    <property type="entry name" value="ST1585-like_MBL-fold"/>
    <property type="match status" value="1"/>
</dbReference>
<evidence type="ECO:0000313" key="2">
    <source>
        <dbReference type="EMBL" id="WRP14878.1"/>
    </source>
</evidence>
<dbReference type="SUPFAM" id="SSF56281">
    <property type="entry name" value="Metallo-hydrolase/oxidoreductase"/>
    <property type="match status" value="1"/>
</dbReference>
<keyword evidence="3" id="KW-1185">Reference proteome</keyword>
<protein>
    <submittedName>
        <fullName evidence="2">MBL fold metallo-hydrolase</fullName>
    </submittedName>
</protein>
<proteinExistence type="predicted"/>
<dbReference type="RefSeq" id="WP_324669265.1">
    <property type="nucleotide sequence ID" value="NZ_CP141614.1"/>
</dbReference>
<name>A0ABZ1BRP6_9FIRM</name>
<organism evidence="2 3">
    <name type="scientific">Geochorda subterranea</name>
    <dbReference type="NCBI Taxonomy" id="3109564"/>
    <lineage>
        <taxon>Bacteria</taxon>
        <taxon>Bacillati</taxon>
        <taxon>Bacillota</taxon>
        <taxon>Limnochordia</taxon>
        <taxon>Limnochordales</taxon>
        <taxon>Geochordaceae</taxon>
        <taxon>Geochorda</taxon>
    </lineage>
</organism>
<dbReference type="EMBL" id="CP141614">
    <property type="protein sequence ID" value="WRP14878.1"/>
    <property type="molecule type" value="Genomic_DNA"/>
</dbReference>
<gene>
    <name evidence="2" type="ORF">VLY81_01515</name>
</gene>
<dbReference type="Gene3D" id="3.60.15.10">
    <property type="entry name" value="Ribonuclease Z/Hydroxyacylglutathione hydrolase-like"/>
    <property type="match status" value="1"/>
</dbReference>
<feature type="domain" description="Metallo-beta-lactamase" evidence="1">
    <location>
        <begin position="29"/>
        <end position="227"/>
    </location>
</feature>
<dbReference type="InterPro" id="IPR036866">
    <property type="entry name" value="RibonucZ/Hydroxyglut_hydro"/>
</dbReference>
<dbReference type="SMART" id="SM00849">
    <property type="entry name" value="Lactamase_B"/>
    <property type="match status" value="1"/>
</dbReference>
<dbReference type="Proteomes" id="UP001333102">
    <property type="component" value="Chromosome"/>
</dbReference>
<dbReference type="InterPro" id="IPR037482">
    <property type="entry name" value="ST1585_MBL-fold"/>
</dbReference>
<dbReference type="InterPro" id="IPR050855">
    <property type="entry name" value="NDM-1-like"/>
</dbReference>
<reference evidence="3" key="1">
    <citation type="submission" date="2023-12" db="EMBL/GenBank/DDBJ databases">
        <title>Novel isolates from deep terrestrial aquifers shed light on the physiology and ecology of the class Limnochordia.</title>
        <authorList>
            <person name="Karnachuk O.V."/>
            <person name="Lukina A.P."/>
            <person name="Avakyan M.R."/>
            <person name="Kadnikov V."/>
            <person name="Begmatov S."/>
            <person name="Beletsky A.V."/>
            <person name="Mardanov A.V."/>
            <person name="Ravin N.V."/>
        </authorList>
    </citation>
    <scope>NUCLEOTIDE SEQUENCE [LARGE SCALE GENOMIC DNA]</scope>
    <source>
        <strain evidence="3">LN</strain>
    </source>
</reference>
<dbReference type="Pfam" id="PF00753">
    <property type="entry name" value="Lactamase_B"/>
    <property type="match status" value="1"/>
</dbReference>
<dbReference type="PANTHER" id="PTHR42951:SF22">
    <property type="entry name" value="METALLO BETA-LACTAMASE SUPERFAMILY LIPOPROTEIN"/>
    <property type="match status" value="1"/>
</dbReference>